<gene>
    <name evidence="2" type="primary">WBGene00277108</name>
</gene>
<dbReference type="EnsemblMetazoa" id="PPA38739.1">
    <property type="protein sequence ID" value="PPA38739.1"/>
    <property type="gene ID" value="WBGene00277108"/>
</dbReference>
<evidence type="ECO:0000313" key="3">
    <source>
        <dbReference type="Proteomes" id="UP000005239"/>
    </source>
</evidence>
<evidence type="ECO:0000256" key="1">
    <source>
        <dbReference type="SAM" id="MobiDB-lite"/>
    </source>
</evidence>
<feature type="region of interest" description="Disordered" evidence="1">
    <location>
        <begin position="67"/>
        <end position="87"/>
    </location>
</feature>
<protein>
    <submittedName>
        <fullName evidence="2">Uncharacterized protein</fullName>
    </submittedName>
</protein>
<reference evidence="3" key="1">
    <citation type="journal article" date="2008" name="Nat. Genet.">
        <title>The Pristionchus pacificus genome provides a unique perspective on nematode lifestyle and parasitism.</title>
        <authorList>
            <person name="Dieterich C."/>
            <person name="Clifton S.W."/>
            <person name="Schuster L.N."/>
            <person name="Chinwalla A."/>
            <person name="Delehaunty K."/>
            <person name="Dinkelacker I."/>
            <person name="Fulton L."/>
            <person name="Fulton R."/>
            <person name="Godfrey J."/>
            <person name="Minx P."/>
            <person name="Mitreva M."/>
            <person name="Roeseler W."/>
            <person name="Tian H."/>
            <person name="Witte H."/>
            <person name="Yang S.P."/>
            <person name="Wilson R.K."/>
            <person name="Sommer R.J."/>
        </authorList>
    </citation>
    <scope>NUCLEOTIDE SEQUENCE [LARGE SCALE GENOMIC DNA]</scope>
    <source>
        <strain evidence="3">PS312</strain>
    </source>
</reference>
<feature type="compositionally biased region" description="Basic and acidic residues" evidence="1">
    <location>
        <begin position="71"/>
        <end position="87"/>
    </location>
</feature>
<sequence>MPGQPYNSNASKALVKESSKLIEHINFSNCDESQKSPWNINGTVDCPSLLAFFLLSSLISLRRNKIRKSHSWKEAPPHHKRLQSRDE</sequence>
<proteinExistence type="predicted"/>
<dbReference type="AlphaFoldDB" id="A0A2A6CBJ8"/>
<keyword evidence="3" id="KW-1185">Reference proteome</keyword>
<organism evidence="2 3">
    <name type="scientific">Pristionchus pacificus</name>
    <name type="common">Parasitic nematode worm</name>
    <dbReference type="NCBI Taxonomy" id="54126"/>
    <lineage>
        <taxon>Eukaryota</taxon>
        <taxon>Metazoa</taxon>
        <taxon>Ecdysozoa</taxon>
        <taxon>Nematoda</taxon>
        <taxon>Chromadorea</taxon>
        <taxon>Rhabditida</taxon>
        <taxon>Rhabditina</taxon>
        <taxon>Diplogasteromorpha</taxon>
        <taxon>Diplogasteroidea</taxon>
        <taxon>Neodiplogasteridae</taxon>
        <taxon>Pristionchus</taxon>
    </lineage>
</organism>
<dbReference type="Proteomes" id="UP000005239">
    <property type="component" value="Unassembled WGS sequence"/>
</dbReference>
<accession>A0A8R1YUG0</accession>
<name>A0A2A6CBJ8_PRIPA</name>
<accession>A0A2A6CBJ8</accession>
<evidence type="ECO:0000313" key="2">
    <source>
        <dbReference type="EnsemblMetazoa" id="PPA38739.1"/>
    </source>
</evidence>
<reference evidence="2" key="2">
    <citation type="submission" date="2022-06" db="UniProtKB">
        <authorList>
            <consortium name="EnsemblMetazoa"/>
        </authorList>
    </citation>
    <scope>IDENTIFICATION</scope>
    <source>
        <strain evidence="2">PS312</strain>
    </source>
</reference>